<dbReference type="RefSeq" id="WP_035913399.1">
    <property type="nucleotide sequence ID" value="NZ_AVPJ01000003.1"/>
</dbReference>
<dbReference type="SUPFAM" id="SSF53474">
    <property type="entry name" value="alpha/beta-Hydrolases"/>
    <property type="match status" value="1"/>
</dbReference>
<evidence type="ECO:0000259" key="1">
    <source>
        <dbReference type="Pfam" id="PF00561"/>
    </source>
</evidence>
<dbReference type="Pfam" id="PF00561">
    <property type="entry name" value="Abhydrolase_1"/>
    <property type="match status" value="1"/>
</dbReference>
<name>A0A0A0J8N1_9MICO</name>
<dbReference type="PANTHER" id="PTHR43798">
    <property type="entry name" value="MONOACYLGLYCEROL LIPASE"/>
    <property type="match status" value="1"/>
</dbReference>
<protein>
    <submittedName>
        <fullName evidence="2">2-hydroxy-6-oxo-6-phenylhexa-2,4-dienoate hydrolase</fullName>
    </submittedName>
</protein>
<comment type="caution">
    <text evidence="2">The sequence shown here is derived from an EMBL/GenBank/DDBJ whole genome shotgun (WGS) entry which is preliminary data.</text>
</comment>
<keyword evidence="2" id="KW-0378">Hydrolase</keyword>
<sequence>MSTPALHVVERGPAQGIPVVAIHGWTPDHRIMTGFLEPLFAQVSGYRRIYPDLPAMGRSPVGDAASSADVVDRVEAMLDERLGDATFLLVGESYGGYVAREIVRRRPGQVRGLALVCPVGPVVERASRSRAPGVVLERDEVFLDTLDAQSRREFEDNAVIQTPETYAAFAADVAPGLALADEQGMARIAERWDLGHLPEEGRTFDRPTLWLLGRQDSSVGYRDQWELIEHYPRATFAVLDRAGHNAQFELRGLTESLFRDWLQRVEAEAGEPG</sequence>
<reference evidence="2 3" key="1">
    <citation type="submission" date="2013-08" db="EMBL/GenBank/DDBJ databases">
        <title>The genome sequence of Knoellia sinensis.</title>
        <authorList>
            <person name="Zhu W."/>
            <person name="Wang G."/>
        </authorList>
    </citation>
    <scope>NUCLEOTIDE SEQUENCE [LARGE SCALE GENOMIC DNA]</scope>
    <source>
        <strain evidence="2 3">KCTC 19936</strain>
    </source>
</reference>
<organism evidence="2 3">
    <name type="scientific">Knoellia sinensis KCTC 19936</name>
    <dbReference type="NCBI Taxonomy" id="1385520"/>
    <lineage>
        <taxon>Bacteria</taxon>
        <taxon>Bacillati</taxon>
        <taxon>Actinomycetota</taxon>
        <taxon>Actinomycetes</taxon>
        <taxon>Micrococcales</taxon>
        <taxon>Intrasporangiaceae</taxon>
        <taxon>Knoellia</taxon>
    </lineage>
</organism>
<dbReference type="PANTHER" id="PTHR43798:SF6">
    <property type="entry name" value="HYDROLASE, PUTATIVE (AFU_ORTHOLOGUE AFUA_4G13070)-RELATED"/>
    <property type="match status" value="1"/>
</dbReference>
<evidence type="ECO:0000313" key="3">
    <source>
        <dbReference type="Proteomes" id="UP000030002"/>
    </source>
</evidence>
<feature type="domain" description="AB hydrolase-1" evidence="1">
    <location>
        <begin position="18"/>
        <end position="249"/>
    </location>
</feature>
<dbReference type="InterPro" id="IPR050266">
    <property type="entry name" value="AB_hydrolase_sf"/>
</dbReference>
<accession>A0A0A0J8N1</accession>
<dbReference type="GO" id="GO:0016787">
    <property type="term" value="F:hydrolase activity"/>
    <property type="evidence" value="ECO:0007669"/>
    <property type="project" value="UniProtKB-KW"/>
</dbReference>
<dbReference type="OrthoDB" id="2987348at2"/>
<dbReference type="STRING" id="1385520.N802_08235"/>
<dbReference type="InterPro" id="IPR029058">
    <property type="entry name" value="AB_hydrolase_fold"/>
</dbReference>
<dbReference type="eggNOG" id="COG2267">
    <property type="taxonomic scope" value="Bacteria"/>
</dbReference>
<dbReference type="Gene3D" id="3.40.50.1820">
    <property type="entry name" value="alpha/beta hydrolase"/>
    <property type="match status" value="1"/>
</dbReference>
<proteinExistence type="predicted"/>
<keyword evidence="3" id="KW-1185">Reference proteome</keyword>
<gene>
    <name evidence="2" type="ORF">N802_08235</name>
</gene>
<dbReference type="AlphaFoldDB" id="A0A0A0J8N1"/>
<evidence type="ECO:0000313" key="2">
    <source>
        <dbReference type="EMBL" id="KGN33790.1"/>
    </source>
</evidence>
<dbReference type="InterPro" id="IPR000073">
    <property type="entry name" value="AB_hydrolase_1"/>
</dbReference>
<dbReference type="EMBL" id="AVPJ01000003">
    <property type="protein sequence ID" value="KGN33790.1"/>
    <property type="molecule type" value="Genomic_DNA"/>
</dbReference>
<dbReference type="PRINTS" id="PR00111">
    <property type="entry name" value="ABHYDROLASE"/>
</dbReference>
<dbReference type="Proteomes" id="UP000030002">
    <property type="component" value="Unassembled WGS sequence"/>
</dbReference>